<evidence type="ECO:0000313" key="2">
    <source>
        <dbReference type="Proteomes" id="UP000814128"/>
    </source>
</evidence>
<reference evidence="1" key="1">
    <citation type="submission" date="2021-02" db="EMBL/GenBank/DDBJ databases">
        <authorList>
            <consortium name="DOE Joint Genome Institute"/>
            <person name="Ahrendt S."/>
            <person name="Looney B.P."/>
            <person name="Miyauchi S."/>
            <person name="Morin E."/>
            <person name="Drula E."/>
            <person name="Courty P.E."/>
            <person name="Chicoki N."/>
            <person name="Fauchery L."/>
            <person name="Kohler A."/>
            <person name="Kuo A."/>
            <person name="Labutti K."/>
            <person name="Pangilinan J."/>
            <person name="Lipzen A."/>
            <person name="Riley R."/>
            <person name="Andreopoulos W."/>
            <person name="He G."/>
            <person name="Johnson J."/>
            <person name="Barry K.W."/>
            <person name="Grigoriev I.V."/>
            <person name="Nagy L."/>
            <person name="Hibbett D."/>
            <person name="Henrissat B."/>
            <person name="Matheny P.B."/>
            <person name="Labbe J."/>
            <person name="Martin F."/>
        </authorList>
    </citation>
    <scope>NUCLEOTIDE SEQUENCE</scope>
    <source>
        <strain evidence="1">EC-137</strain>
    </source>
</reference>
<sequence length="158" mass="16114">MLSLRLVASLIALVIGVHAESHMIIFDNRCGYGTPMLKANGQTLSTGGAYISNGPLTAAIAYLQTGTCGDNGENCVTVETTLVNPTSPGSGSSTDLSLIPPHAFSVPTGFGYFNGCDGAGALCASGSCPTAFFQPSDTQVQVACQTNNVNLAITFCAN</sequence>
<accession>A0ACB8Q6I4</accession>
<dbReference type="EMBL" id="MU273907">
    <property type="protein sequence ID" value="KAI0027429.1"/>
    <property type="molecule type" value="Genomic_DNA"/>
</dbReference>
<dbReference type="Proteomes" id="UP000814128">
    <property type="component" value="Unassembled WGS sequence"/>
</dbReference>
<organism evidence="1 2">
    <name type="scientific">Vararia minispora EC-137</name>
    <dbReference type="NCBI Taxonomy" id="1314806"/>
    <lineage>
        <taxon>Eukaryota</taxon>
        <taxon>Fungi</taxon>
        <taxon>Dikarya</taxon>
        <taxon>Basidiomycota</taxon>
        <taxon>Agaricomycotina</taxon>
        <taxon>Agaricomycetes</taxon>
        <taxon>Russulales</taxon>
        <taxon>Lachnocladiaceae</taxon>
        <taxon>Vararia</taxon>
    </lineage>
</organism>
<name>A0ACB8Q6I4_9AGAM</name>
<proteinExistence type="predicted"/>
<keyword evidence="2" id="KW-1185">Reference proteome</keyword>
<evidence type="ECO:0000313" key="1">
    <source>
        <dbReference type="EMBL" id="KAI0027429.1"/>
    </source>
</evidence>
<reference evidence="1" key="2">
    <citation type="journal article" date="2022" name="New Phytol.">
        <title>Evolutionary transition to the ectomycorrhizal habit in the genomes of a hyperdiverse lineage of mushroom-forming fungi.</title>
        <authorList>
            <person name="Looney B."/>
            <person name="Miyauchi S."/>
            <person name="Morin E."/>
            <person name="Drula E."/>
            <person name="Courty P.E."/>
            <person name="Kohler A."/>
            <person name="Kuo A."/>
            <person name="LaButti K."/>
            <person name="Pangilinan J."/>
            <person name="Lipzen A."/>
            <person name="Riley R."/>
            <person name="Andreopoulos W."/>
            <person name="He G."/>
            <person name="Johnson J."/>
            <person name="Nolan M."/>
            <person name="Tritt A."/>
            <person name="Barry K.W."/>
            <person name="Grigoriev I.V."/>
            <person name="Nagy L.G."/>
            <person name="Hibbett D."/>
            <person name="Henrissat B."/>
            <person name="Matheny P.B."/>
            <person name="Labbe J."/>
            <person name="Martin F.M."/>
        </authorList>
    </citation>
    <scope>NUCLEOTIDE SEQUENCE</scope>
    <source>
        <strain evidence="1">EC-137</strain>
    </source>
</reference>
<gene>
    <name evidence="1" type="ORF">K488DRAFT_74555</name>
</gene>
<comment type="caution">
    <text evidence="1">The sequence shown here is derived from an EMBL/GenBank/DDBJ whole genome shotgun (WGS) entry which is preliminary data.</text>
</comment>
<protein>
    <submittedName>
        <fullName evidence="1">Glycopeptide</fullName>
    </submittedName>
</protein>